<feature type="domain" description="Rrn7/TAF1B N-terminal cyclin" evidence="12">
    <location>
        <begin position="85"/>
        <end position="208"/>
    </location>
</feature>
<comment type="subcellular location">
    <subcellularLocation>
        <location evidence="1">Nucleus</location>
        <location evidence="1">Nucleolus</location>
    </subcellularLocation>
</comment>
<evidence type="ECO:0000256" key="3">
    <source>
        <dbReference type="ARBA" id="ARBA00022723"/>
    </source>
</evidence>
<evidence type="ECO:0000259" key="11">
    <source>
        <dbReference type="Pfam" id="PF11781"/>
    </source>
</evidence>
<dbReference type="GO" id="GO:0042790">
    <property type="term" value="P:nucleolar large rRNA transcription by RNA polymerase I"/>
    <property type="evidence" value="ECO:0007669"/>
    <property type="project" value="TreeGrafter"/>
</dbReference>
<proteinExistence type="inferred from homology"/>
<comment type="similarity">
    <text evidence="2">Belongs to the RRN7/TAF1B family.</text>
</comment>
<dbReference type="PANTHER" id="PTHR31576:SF2">
    <property type="entry name" value="TATA BOX-BINDING PROTEIN-ASSOCIATED FACTOR RNA POLYMERASE I SUBUNIT B"/>
    <property type="match status" value="1"/>
</dbReference>
<dbReference type="GO" id="GO:0070860">
    <property type="term" value="C:RNA polymerase I core factor complex"/>
    <property type="evidence" value="ECO:0007669"/>
    <property type="project" value="InterPro"/>
</dbReference>
<keyword evidence="9" id="KW-0539">Nucleus</keyword>
<dbReference type="GO" id="GO:0001164">
    <property type="term" value="F:RNA polymerase I core promoter sequence-specific DNA binding"/>
    <property type="evidence" value="ECO:0007669"/>
    <property type="project" value="InterPro"/>
</dbReference>
<dbReference type="InterPro" id="IPR048540">
    <property type="entry name" value="Rrn7_cyclin_N"/>
</dbReference>
<keyword evidence="3" id="KW-0479">Metal-binding</keyword>
<dbReference type="AlphaFoldDB" id="A0A8H3FP08"/>
<feature type="domain" description="RRN7-type" evidence="11">
    <location>
        <begin position="8"/>
        <end position="41"/>
    </location>
</feature>
<keyword evidence="8" id="KW-0804">Transcription</keyword>
<organism evidence="14 15">
    <name type="scientific">Alectoria fallacina</name>
    <dbReference type="NCBI Taxonomy" id="1903189"/>
    <lineage>
        <taxon>Eukaryota</taxon>
        <taxon>Fungi</taxon>
        <taxon>Dikarya</taxon>
        <taxon>Ascomycota</taxon>
        <taxon>Pezizomycotina</taxon>
        <taxon>Lecanoromycetes</taxon>
        <taxon>OSLEUM clade</taxon>
        <taxon>Lecanoromycetidae</taxon>
        <taxon>Lecanorales</taxon>
        <taxon>Lecanorineae</taxon>
        <taxon>Parmeliaceae</taxon>
        <taxon>Alectoria</taxon>
    </lineage>
</organism>
<evidence type="ECO:0000256" key="9">
    <source>
        <dbReference type="ARBA" id="ARBA00023242"/>
    </source>
</evidence>
<evidence type="ECO:0000259" key="12">
    <source>
        <dbReference type="Pfam" id="PF20644"/>
    </source>
</evidence>
<evidence type="ECO:0000256" key="7">
    <source>
        <dbReference type="ARBA" id="ARBA00023125"/>
    </source>
</evidence>
<keyword evidence="5" id="KW-0862">Zinc</keyword>
<dbReference type="InterPro" id="IPR021752">
    <property type="entry name" value="TF_Rrn7_Zf"/>
</dbReference>
<dbReference type="Proteomes" id="UP000664203">
    <property type="component" value="Unassembled WGS sequence"/>
</dbReference>
<feature type="region of interest" description="Disordered" evidence="10">
    <location>
        <begin position="127"/>
        <end position="150"/>
    </location>
</feature>
<keyword evidence="7" id="KW-0238">DNA-binding</keyword>
<name>A0A8H3FP08_9LECA</name>
<evidence type="ECO:0000313" key="14">
    <source>
        <dbReference type="EMBL" id="CAF9925288.1"/>
    </source>
</evidence>
<reference evidence="14" key="1">
    <citation type="submission" date="2021-03" db="EMBL/GenBank/DDBJ databases">
        <authorList>
            <person name="Tagirdzhanova G."/>
        </authorList>
    </citation>
    <scope>NUCLEOTIDE SEQUENCE</scope>
</reference>
<sequence length="549" mass="62417">MSTKLQYTKGQKCGKEDNCKSTLYYEENGLKYCKRGHLQEGIATQQDEDDFGTQGRKTRVRRGIQEKVSQIYRGTTATELYLQCYQLILWKQCNALIHTVGLPAELETVVKDLWALRLQLLKSKTDATSDEDTGFSSQLQSETESEDKIEADGRKWKVRGKDMPSLIESLGLCYMGTILLRLPVSIGEMHRWAFQEQIPFIRAVRFVPVVMKQRLPAQYLKALDTTSPLEPDQLRKTIHNLSLLYTHHFALVFPPLNVPLLLYKQIRNLSLPVTLLPQTLQISQLLTTTFAFPLPGSRQQTSSLPEIQLICLLIVAVKLYHPFDGFSRHVRSLADSAALTIHWATWNDVRSSHSIHATGEAHLERGSEINVTEWDVMNMAGEQLDEYMDWYERTFVDESRVEGNARGFPKQLLDMFPIGRTDGSSPTPHNYDQMAANEQETIDKRLNALMSKLRLRDVVTGDCEDSVGVHGDSTQTGSFYKRYRKVEDLTPHARGFHEVVAEMIGVRLETLILAVGQVERKLVKWREAKVKADKEEDDAVMGNTSNSNA</sequence>
<evidence type="ECO:0000256" key="6">
    <source>
        <dbReference type="ARBA" id="ARBA00023015"/>
    </source>
</evidence>
<dbReference type="GO" id="GO:0008270">
    <property type="term" value="F:zinc ion binding"/>
    <property type="evidence" value="ECO:0007669"/>
    <property type="project" value="UniProtKB-KW"/>
</dbReference>
<dbReference type="Pfam" id="PF20644">
    <property type="entry name" value="Rrn7_cyclin_N"/>
    <property type="match status" value="1"/>
</dbReference>
<keyword evidence="6" id="KW-0805">Transcription regulation</keyword>
<dbReference type="OrthoDB" id="428577at2759"/>
<dbReference type="InterPro" id="IPR048538">
    <property type="entry name" value="Rrn7_cyclin_C"/>
</dbReference>
<dbReference type="PANTHER" id="PTHR31576">
    <property type="entry name" value="TATA BOX-BINDING PROTEIN-ASSOCIATED FACTOR RNA POLYMERASE I SUBUNIT B"/>
    <property type="match status" value="1"/>
</dbReference>
<accession>A0A8H3FP08</accession>
<keyword evidence="15" id="KW-1185">Reference proteome</keyword>
<dbReference type="EMBL" id="CAJPDR010000202">
    <property type="protein sequence ID" value="CAF9925288.1"/>
    <property type="molecule type" value="Genomic_DNA"/>
</dbReference>
<evidence type="ECO:0000259" key="13">
    <source>
        <dbReference type="Pfam" id="PF20645"/>
    </source>
</evidence>
<keyword evidence="4" id="KW-0863">Zinc-finger</keyword>
<dbReference type="Pfam" id="PF20645">
    <property type="entry name" value="Rrn7_cyclin_C"/>
    <property type="match status" value="1"/>
</dbReference>
<dbReference type="Pfam" id="PF11781">
    <property type="entry name" value="Zn_ribbon_RRN7"/>
    <property type="match status" value="1"/>
</dbReference>
<evidence type="ECO:0000256" key="2">
    <source>
        <dbReference type="ARBA" id="ARBA00006899"/>
    </source>
</evidence>
<dbReference type="InterPro" id="IPR033599">
    <property type="entry name" value="TAF1B/Rrn7"/>
</dbReference>
<evidence type="ECO:0000256" key="5">
    <source>
        <dbReference type="ARBA" id="ARBA00022833"/>
    </source>
</evidence>
<evidence type="ECO:0000313" key="15">
    <source>
        <dbReference type="Proteomes" id="UP000664203"/>
    </source>
</evidence>
<evidence type="ECO:0000256" key="8">
    <source>
        <dbReference type="ARBA" id="ARBA00023163"/>
    </source>
</evidence>
<feature type="domain" description="Rrn7/TAF1B C-terminal cyclin" evidence="13">
    <location>
        <begin position="228"/>
        <end position="395"/>
    </location>
</feature>
<evidence type="ECO:0000256" key="4">
    <source>
        <dbReference type="ARBA" id="ARBA00022771"/>
    </source>
</evidence>
<evidence type="ECO:0000256" key="10">
    <source>
        <dbReference type="SAM" id="MobiDB-lite"/>
    </source>
</evidence>
<protein>
    <submittedName>
        <fullName evidence="14">Pol I core factor CF</fullName>
    </submittedName>
</protein>
<evidence type="ECO:0000256" key="1">
    <source>
        <dbReference type="ARBA" id="ARBA00004604"/>
    </source>
</evidence>
<comment type="caution">
    <text evidence="14">The sequence shown here is derived from an EMBL/GenBank/DDBJ whole genome shotgun (WGS) entry which is preliminary data.</text>
</comment>
<gene>
    <name evidence="14" type="primary">RRN7</name>
    <name evidence="14" type="ORF">ALECFALPRED_003106</name>
</gene>